<dbReference type="GO" id="GO:0032991">
    <property type="term" value="C:protein-containing complex"/>
    <property type="evidence" value="ECO:0007669"/>
    <property type="project" value="UniProtKB-ARBA"/>
</dbReference>
<keyword evidence="5" id="KW-1185">Reference proteome</keyword>
<accession>A0AAE9WEF0</accession>
<dbReference type="GO" id="GO:0000149">
    <property type="term" value="F:SNARE binding"/>
    <property type="evidence" value="ECO:0007669"/>
    <property type="project" value="TreeGrafter"/>
</dbReference>
<dbReference type="GO" id="GO:0005768">
    <property type="term" value="C:endosome"/>
    <property type="evidence" value="ECO:0007669"/>
    <property type="project" value="TreeGrafter"/>
</dbReference>
<gene>
    <name evidence="4" type="primary">vps38</name>
    <name evidence="4" type="ORF">SOMG_03146</name>
</gene>
<evidence type="ECO:0000256" key="2">
    <source>
        <dbReference type="ARBA" id="ARBA00013807"/>
    </source>
</evidence>
<dbReference type="Pfam" id="PF10186">
    <property type="entry name" value="ATG14"/>
    <property type="match status" value="1"/>
</dbReference>
<dbReference type="GO" id="GO:0035493">
    <property type="term" value="P:SNARE complex assembly"/>
    <property type="evidence" value="ECO:0007669"/>
    <property type="project" value="TreeGrafter"/>
</dbReference>
<dbReference type="GeneID" id="80876626"/>
<organism evidence="4 5">
    <name type="scientific">Schizosaccharomyces osmophilus</name>
    <dbReference type="NCBI Taxonomy" id="2545709"/>
    <lineage>
        <taxon>Eukaryota</taxon>
        <taxon>Fungi</taxon>
        <taxon>Dikarya</taxon>
        <taxon>Ascomycota</taxon>
        <taxon>Taphrinomycotina</taxon>
        <taxon>Schizosaccharomycetes</taxon>
        <taxon>Schizosaccharomycetales</taxon>
        <taxon>Schizosaccharomycetaceae</taxon>
        <taxon>Schizosaccharomyces</taxon>
    </lineage>
</organism>
<dbReference type="RefSeq" id="XP_056038367.1">
    <property type="nucleotide sequence ID" value="XM_056181937.1"/>
</dbReference>
<dbReference type="InterPro" id="IPR018791">
    <property type="entry name" value="UV_resistance/autophagy_Atg14"/>
</dbReference>
<evidence type="ECO:0000313" key="4">
    <source>
        <dbReference type="EMBL" id="WBW74124.1"/>
    </source>
</evidence>
<dbReference type="PANTHER" id="PTHR15157">
    <property type="entry name" value="UV RADIATION RESISTANCE-ASSOCIATED GENE PROTEIN"/>
    <property type="match status" value="1"/>
</dbReference>
<keyword evidence="3" id="KW-0175">Coiled coil</keyword>
<dbReference type="Proteomes" id="UP001212411">
    <property type="component" value="Chromosome 2"/>
</dbReference>
<evidence type="ECO:0000256" key="3">
    <source>
        <dbReference type="ARBA" id="ARBA00023054"/>
    </source>
</evidence>
<protein>
    <recommendedName>
        <fullName evidence="2">Autophagy-related protein 14</fullName>
    </recommendedName>
</protein>
<dbReference type="KEGG" id="som:SOMG_03146"/>
<comment type="similarity">
    <text evidence="1">Belongs to the ATG14 family.</text>
</comment>
<evidence type="ECO:0000256" key="1">
    <source>
        <dbReference type="ARBA" id="ARBA00009574"/>
    </source>
</evidence>
<name>A0AAE9WEF0_9SCHI</name>
<sequence>MFHDGQGNFRVSVLKSVQIRNIQDQRTLHALTIDSAQDLWKRQEQLKYAISQGMLYVFLSIHIPCVSLPVYISECSENANHVFYIDEKVRRKVFQKYQNPSSFTLRSWCSSNAEGPFHLHREWKIQRGRRDFLRIGNDPISAVCEIRNGLVCDFADGVYVYTDQQIDDTKESFHKSMSALSLDRRKDAYSSQALLRILNLSQCINELELTQKKIRKDLVTDETQVLRQSHSVKSTYSKRLFFHSQLQHRLSKYLFAFHKLRDDFEKKKDQVAQMHSQLNVHQAFLKQQDDRYQEAYAQVKAQWETNLQVRVLIAHATRSHIKQLCAVYPIQTIDDQVRLFTIRNLRFSLLPNSVPPAELAAAIGFLAHLTFNISQYLEYDFPYPVSPMSSRSTILDPLSPDLMNRSFPLYPAARALHAFQHALYLLNQNMIFLLAHYGLPNDQPSNIMANCEKLLQFVLSGQHLSFVQVTSVL</sequence>
<dbReference type="AlphaFoldDB" id="A0AAE9WEF0"/>
<dbReference type="EMBL" id="CP115612">
    <property type="protein sequence ID" value="WBW74124.1"/>
    <property type="molecule type" value="Genomic_DNA"/>
</dbReference>
<evidence type="ECO:0000313" key="5">
    <source>
        <dbReference type="Proteomes" id="UP001212411"/>
    </source>
</evidence>
<reference evidence="4 5" key="1">
    <citation type="journal article" date="2023" name="G3 (Bethesda)">
        <title>A high-quality reference genome for the fission yeast Schizosaccharomyces osmophilus.</title>
        <authorList>
            <person name="Jia G.S."/>
            <person name="Zhang W.C."/>
            <person name="Liang Y."/>
            <person name="Liu X.H."/>
            <person name="Rhind N."/>
            <person name="Pidoux A."/>
            <person name="Brysch-Herzberg M."/>
            <person name="Du L.L."/>
        </authorList>
    </citation>
    <scope>NUCLEOTIDE SEQUENCE [LARGE SCALE GENOMIC DNA]</scope>
    <source>
        <strain evidence="4 5">CBS 15793</strain>
    </source>
</reference>
<proteinExistence type="inferred from homology"/>
<dbReference type="PANTHER" id="PTHR15157:SF5">
    <property type="entry name" value="UV RADIATION RESISTANCE-ASSOCIATED GENE PROTEIN"/>
    <property type="match status" value="1"/>
</dbReference>
<dbReference type="GO" id="GO:0000323">
    <property type="term" value="C:lytic vacuole"/>
    <property type="evidence" value="ECO:0007669"/>
    <property type="project" value="TreeGrafter"/>
</dbReference>